<reference evidence="2 3" key="1">
    <citation type="submission" date="2014-03" db="EMBL/GenBank/DDBJ databases">
        <title>Genomics of Bifidobacteria.</title>
        <authorList>
            <person name="Ventura M."/>
            <person name="Milani C."/>
            <person name="Lugli G.A."/>
        </authorList>
    </citation>
    <scope>NUCLEOTIDE SEQUENCE [LARGE SCALE GENOMIC DNA]</scope>
    <source>
        <strain evidence="2 3">LMG 11591</strain>
    </source>
</reference>
<name>A0A087BE24_9BIFI</name>
<evidence type="ECO:0000313" key="3">
    <source>
        <dbReference type="Proteomes" id="UP000029052"/>
    </source>
</evidence>
<dbReference type="Proteomes" id="UP000029052">
    <property type="component" value="Unassembled WGS sequence"/>
</dbReference>
<feature type="domain" description="SHOCT" evidence="1">
    <location>
        <begin position="268"/>
        <end position="295"/>
    </location>
</feature>
<keyword evidence="3" id="KW-1185">Reference proteome</keyword>
<evidence type="ECO:0000259" key="1">
    <source>
        <dbReference type="Pfam" id="PF09851"/>
    </source>
</evidence>
<dbReference type="STRING" id="1692.BMAGN_1042"/>
<gene>
    <name evidence="2" type="ORF">BMAGN_1042</name>
</gene>
<dbReference type="eggNOG" id="COG4260">
    <property type="taxonomic scope" value="Bacteria"/>
</dbReference>
<evidence type="ECO:0000313" key="2">
    <source>
        <dbReference type="EMBL" id="KFI69274.1"/>
    </source>
</evidence>
<comment type="caution">
    <text evidence="2">The sequence shown here is derived from an EMBL/GenBank/DDBJ whole genome shotgun (WGS) entry which is preliminary data.</text>
</comment>
<dbReference type="AlphaFoldDB" id="A0A087BE24"/>
<sequence length="297" mass="34001">MAVIRVFAGPVPQELAHEWSRVITVGPFENSIVMFPGVTGDGQQRYMDARVVDSAKIYVPANMAACIVGPEGVEAVLTKPGGYEYRCSDGPMVARNIVFISMLPVRGIKFGTASPLKYYDKLYADDLEVRVRGTISLRVGDVERFITNFMPANMLMRSFDMPQVRARLLPDLLRSFAFALRQMSEDYRMEQLPAETKRIVQLITQDGANAGKWWNAYGLEIVDMQLEYADFTLWARDRIKKSRHTQPSRHWFVPPVKDDPVTVDEQIEALTKFRRLVDEGVITEEEFEQKKRRILEM</sequence>
<dbReference type="Pfam" id="PF09851">
    <property type="entry name" value="SHOCT"/>
    <property type="match status" value="1"/>
</dbReference>
<dbReference type="InterPro" id="IPR018649">
    <property type="entry name" value="SHOCT"/>
</dbReference>
<dbReference type="RefSeq" id="WP_022859650.1">
    <property type="nucleotide sequence ID" value="NZ_JGZB01000002.1"/>
</dbReference>
<protein>
    <submittedName>
        <fullName evidence="2">Putative virion core protein</fullName>
    </submittedName>
</protein>
<organism evidence="2 3">
    <name type="scientific">Bifidobacterium magnum</name>
    <dbReference type="NCBI Taxonomy" id="1692"/>
    <lineage>
        <taxon>Bacteria</taxon>
        <taxon>Bacillati</taxon>
        <taxon>Actinomycetota</taxon>
        <taxon>Actinomycetes</taxon>
        <taxon>Bifidobacteriales</taxon>
        <taxon>Bifidobacteriaceae</taxon>
        <taxon>Bifidobacterium</taxon>
    </lineage>
</organism>
<dbReference type="EMBL" id="JGZB01000002">
    <property type="protein sequence ID" value="KFI69274.1"/>
    <property type="molecule type" value="Genomic_DNA"/>
</dbReference>
<accession>A0A087BE24</accession>
<proteinExistence type="predicted"/>